<dbReference type="Proteomes" id="UP001323798">
    <property type="component" value="Chromosome"/>
</dbReference>
<dbReference type="InterPro" id="IPR050109">
    <property type="entry name" value="HTH-type_TetR-like_transc_reg"/>
</dbReference>
<dbReference type="InterPro" id="IPR025996">
    <property type="entry name" value="MT1864/Rv1816-like_C"/>
</dbReference>
<evidence type="ECO:0000313" key="7">
    <source>
        <dbReference type="Proteomes" id="UP001323798"/>
    </source>
</evidence>
<evidence type="ECO:0000256" key="1">
    <source>
        <dbReference type="ARBA" id="ARBA00023015"/>
    </source>
</evidence>
<dbReference type="SUPFAM" id="SSF48498">
    <property type="entry name" value="Tetracyclin repressor-like, C-terminal domain"/>
    <property type="match status" value="1"/>
</dbReference>
<evidence type="ECO:0000256" key="4">
    <source>
        <dbReference type="PROSITE-ProRule" id="PRU00335"/>
    </source>
</evidence>
<dbReference type="PANTHER" id="PTHR30055">
    <property type="entry name" value="HTH-TYPE TRANSCRIPTIONAL REGULATOR RUTR"/>
    <property type="match status" value="1"/>
</dbReference>
<dbReference type="InterPro" id="IPR036271">
    <property type="entry name" value="Tet_transcr_reg_TetR-rel_C_sf"/>
</dbReference>
<evidence type="ECO:0000256" key="3">
    <source>
        <dbReference type="ARBA" id="ARBA00023163"/>
    </source>
</evidence>
<dbReference type="EMBL" id="CP139368">
    <property type="protein sequence ID" value="WPR89849.1"/>
    <property type="molecule type" value="Genomic_DNA"/>
</dbReference>
<evidence type="ECO:0000256" key="2">
    <source>
        <dbReference type="ARBA" id="ARBA00023125"/>
    </source>
</evidence>
<dbReference type="InterPro" id="IPR009057">
    <property type="entry name" value="Homeodomain-like_sf"/>
</dbReference>
<gene>
    <name evidence="6" type="ORF">SM116_00765</name>
</gene>
<dbReference type="PROSITE" id="PS50977">
    <property type="entry name" value="HTH_TETR_2"/>
    <property type="match status" value="1"/>
</dbReference>
<feature type="domain" description="HTH tetR-type" evidence="5">
    <location>
        <begin position="6"/>
        <end position="66"/>
    </location>
</feature>
<evidence type="ECO:0000259" key="5">
    <source>
        <dbReference type="PROSITE" id="PS50977"/>
    </source>
</evidence>
<dbReference type="Pfam" id="PF00440">
    <property type="entry name" value="TetR_N"/>
    <property type="match status" value="1"/>
</dbReference>
<keyword evidence="3" id="KW-0804">Transcription</keyword>
<dbReference type="Gene3D" id="1.10.357.10">
    <property type="entry name" value="Tetracycline Repressor, domain 2"/>
    <property type="match status" value="1"/>
</dbReference>
<dbReference type="RefSeq" id="WP_320942563.1">
    <property type="nucleotide sequence ID" value="NZ_BAABEU010000003.1"/>
</dbReference>
<dbReference type="Gene3D" id="1.10.10.60">
    <property type="entry name" value="Homeodomain-like"/>
    <property type="match status" value="1"/>
</dbReference>
<dbReference type="PANTHER" id="PTHR30055:SF239">
    <property type="entry name" value="TRANSCRIPTIONAL REGULATORY PROTEIN"/>
    <property type="match status" value="1"/>
</dbReference>
<feature type="DNA-binding region" description="H-T-H motif" evidence="4">
    <location>
        <begin position="29"/>
        <end position="48"/>
    </location>
</feature>
<protein>
    <submittedName>
        <fullName evidence="6">TetR-like C-terminal domain-containing protein</fullName>
    </submittedName>
</protein>
<dbReference type="InterPro" id="IPR001647">
    <property type="entry name" value="HTH_TetR"/>
</dbReference>
<keyword evidence="2 4" id="KW-0238">DNA-binding</keyword>
<organism evidence="6 7">
    <name type="scientific">Microbacterium rhizosphaerae</name>
    <dbReference type="NCBI Taxonomy" id="1678237"/>
    <lineage>
        <taxon>Bacteria</taxon>
        <taxon>Bacillati</taxon>
        <taxon>Actinomycetota</taxon>
        <taxon>Actinomycetes</taxon>
        <taxon>Micrococcales</taxon>
        <taxon>Microbacteriaceae</taxon>
        <taxon>Microbacterium</taxon>
    </lineage>
</organism>
<accession>A0ABZ0SKE5</accession>
<proteinExistence type="predicted"/>
<evidence type="ECO:0000313" key="6">
    <source>
        <dbReference type="EMBL" id="WPR89849.1"/>
    </source>
</evidence>
<dbReference type="Pfam" id="PF13305">
    <property type="entry name" value="TetR_C_33"/>
    <property type="match status" value="1"/>
</dbReference>
<dbReference type="SUPFAM" id="SSF46689">
    <property type="entry name" value="Homeodomain-like"/>
    <property type="match status" value="1"/>
</dbReference>
<keyword evidence="1" id="KW-0805">Transcription regulation</keyword>
<sequence>MPTPERTNVDAIVAAATEILERNGAEALTMQAVAAAVGVRAPSLYKRVRSRNDVIRLVMERVAVDLGDALDAAVDGIHDPRERVLALLHATRAFARARANAYSLLFARLPDDALPEPAVLAGTIAAVLRVSTDLVGEGHALEAARTLTAWVHGFVSMELADRFRMGRDVDEAFEYGSRCIADALAMTTG</sequence>
<reference evidence="6 7" key="1">
    <citation type="submission" date="2023-11" db="EMBL/GenBank/DDBJ databases">
        <title>Genome sequence of Microbacterium rhizosphaerae KACC 19337.</title>
        <authorList>
            <person name="Choi H."/>
            <person name="Kim S."/>
            <person name="Kim Y."/>
            <person name="Kwon S.-W."/>
            <person name="Heo J."/>
        </authorList>
    </citation>
    <scope>NUCLEOTIDE SEQUENCE [LARGE SCALE GENOMIC DNA]</scope>
    <source>
        <strain evidence="6 7">KACC 19337</strain>
    </source>
</reference>
<name>A0ABZ0SKE5_9MICO</name>
<keyword evidence="7" id="KW-1185">Reference proteome</keyword>